<accession>A0AAV1IAH4</accession>
<dbReference type="Proteomes" id="UP001314263">
    <property type="component" value="Unassembled WGS sequence"/>
</dbReference>
<evidence type="ECO:0008006" key="3">
    <source>
        <dbReference type="Google" id="ProtNLM"/>
    </source>
</evidence>
<organism evidence="1 2">
    <name type="scientific">Coccomyxa viridis</name>
    <dbReference type="NCBI Taxonomy" id="1274662"/>
    <lineage>
        <taxon>Eukaryota</taxon>
        <taxon>Viridiplantae</taxon>
        <taxon>Chlorophyta</taxon>
        <taxon>core chlorophytes</taxon>
        <taxon>Trebouxiophyceae</taxon>
        <taxon>Trebouxiophyceae incertae sedis</taxon>
        <taxon>Coccomyxaceae</taxon>
        <taxon>Coccomyxa</taxon>
    </lineage>
</organism>
<gene>
    <name evidence="1" type="ORF">CVIRNUC_006139</name>
</gene>
<evidence type="ECO:0000313" key="1">
    <source>
        <dbReference type="EMBL" id="CAK0782944.1"/>
    </source>
</evidence>
<reference evidence="1 2" key="1">
    <citation type="submission" date="2023-10" db="EMBL/GenBank/DDBJ databases">
        <authorList>
            <person name="Maclean D."/>
            <person name="Macfadyen A."/>
        </authorList>
    </citation>
    <scope>NUCLEOTIDE SEQUENCE [LARGE SCALE GENOMIC DNA]</scope>
</reference>
<proteinExistence type="predicted"/>
<dbReference type="EMBL" id="CAUYUE010000007">
    <property type="protein sequence ID" value="CAK0782944.1"/>
    <property type="molecule type" value="Genomic_DNA"/>
</dbReference>
<dbReference type="AlphaFoldDB" id="A0AAV1IAH4"/>
<keyword evidence="2" id="KW-1185">Reference proteome</keyword>
<protein>
    <recommendedName>
        <fullName evidence="3">Secreted protein</fullName>
    </recommendedName>
</protein>
<sequence>MLHGIAAIGLGGQSVLLSKLSRLHTGRAALSSLFVVSLATSMAWGRDSYAVRVGHVMYRKAVRKKGCKVEAGGLGRWHLWQEHAHVAAVKDLLTIMVHDQSTRVPSLICNYSHTI</sequence>
<name>A0AAV1IAH4_9CHLO</name>
<comment type="caution">
    <text evidence="1">The sequence shown here is derived from an EMBL/GenBank/DDBJ whole genome shotgun (WGS) entry which is preliminary data.</text>
</comment>
<evidence type="ECO:0000313" key="2">
    <source>
        <dbReference type="Proteomes" id="UP001314263"/>
    </source>
</evidence>